<proteinExistence type="predicted"/>
<reference evidence="1" key="2">
    <citation type="submission" date="2023-04" db="EMBL/GenBank/DDBJ databases">
        <title>Paracnuella aquatica gen. nov., sp. nov., a member of the family Chitinophagaceae isolated from a hot spring.</title>
        <authorList>
            <person name="Wang C."/>
        </authorList>
    </citation>
    <scope>NUCLEOTIDE SEQUENCE</scope>
    <source>
        <strain evidence="1">LB-8</strain>
    </source>
</reference>
<keyword evidence="2" id="KW-1185">Reference proteome</keyword>
<gene>
    <name evidence="1" type="ORF">OCK74_01610</name>
</gene>
<organism evidence="1 2">
    <name type="scientific">Paraflavisolibacter caeni</name>
    <dbReference type="NCBI Taxonomy" id="2982496"/>
    <lineage>
        <taxon>Bacteria</taxon>
        <taxon>Pseudomonadati</taxon>
        <taxon>Bacteroidota</taxon>
        <taxon>Chitinophagia</taxon>
        <taxon>Chitinophagales</taxon>
        <taxon>Chitinophagaceae</taxon>
        <taxon>Paraflavisolibacter</taxon>
    </lineage>
</organism>
<dbReference type="RefSeq" id="WP_279295231.1">
    <property type="nucleotide sequence ID" value="NZ_JAOTIF010000001.1"/>
</dbReference>
<dbReference type="EMBL" id="JAOTIF010000001">
    <property type="protein sequence ID" value="MCU7547786.1"/>
    <property type="molecule type" value="Genomic_DNA"/>
</dbReference>
<sequence>MDLLKYEFMKSAQGSINDLIGQLVRGMRHIYYNVTIDQYSASLPELQEIEQILQREDQELGREPRNYLKEILEELEAESKLESKLLEEIERSAKTIVSALYEPDFSLEDFGYDFKKSEATYWLEFYGYKKNKGVDSSLLIVRDVFKSICYKHGIIFIDSTLDEE</sequence>
<evidence type="ECO:0000313" key="2">
    <source>
        <dbReference type="Proteomes" id="UP001155483"/>
    </source>
</evidence>
<accession>A0A9X2XT34</accession>
<name>A0A9X2XT34_9BACT</name>
<dbReference type="Proteomes" id="UP001155483">
    <property type="component" value="Unassembled WGS sequence"/>
</dbReference>
<evidence type="ECO:0000313" key="1">
    <source>
        <dbReference type="EMBL" id="MCU7547786.1"/>
    </source>
</evidence>
<protein>
    <submittedName>
        <fullName evidence="1">Uncharacterized protein</fullName>
    </submittedName>
</protein>
<comment type="caution">
    <text evidence="1">The sequence shown here is derived from an EMBL/GenBank/DDBJ whole genome shotgun (WGS) entry which is preliminary data.</text>
</comment>
<reference evidence="1" key="1">
    <citation type="submission" date="2022-09" db="EMBL/GenBank/DDBJ databases">
        <authorList>
            <person name="Yuan C."/>
            <person name="Ke Z."/>
        </authorList>
    </citation>
    <scope>NUCLEOTIDE SEQUENCE</scope>
    <source>
        <strain evidence="1">LB-8</strain>
    </source>
</reference>
<dbReference type="AlphaFoldDB" id="A0A9X2XT34"/>